<proteinExistence type="predicted"/>
<dbReference type="RefSeq" id="WP_210043897.1">
    <property type="nucleotide sequence ID" value="NZ_JBHLVU010000001.1"/>
</dbReference>
<gene>
    <name evidence="1" type="ORF">K0U00_07780</name>
</gene>
<accession>A0ABS7BZD7</accession>
<keyword evidence="2" id="KW-1185">Reference proteome</keyword>
<dbReference type="Proteomes" id="UP001519887">
    <property type="component" value="Unassembled WGS sequence"/>
</dbReference>
<dbReference type="SUPFAM" id="SSF54427">
    <property type="entry name" value="NTF2-like"/>
    <property type="match status" value="1"/>
</dbReference>
<sequence>MTDRQEEFGVTRSSRAFQAFRHAIEEGSLTEFLLMASDDLRFAVPMPFVEWKGMQYGKKRFEELVLMEREALAVRLTSLLELEDANHGIVVFSAEGTLNGAPYSNELTIVFEFENERIRSFREYVGSTQYMLSAE</sequence>
<protein>
    <submittedName>
        <fullName evidence="1">Nuclear transport factor 2 family protein</fullName>
    </submittedName>
</protein>
<evidence type="ECO:0000313" key="2">
    <source>
        <dbReference type="Proteomes" id="UP001519887"/>
    </source>
</evidence>
<dbReference type="InterPro" id="IPR032710">
    <property type="entry name" value="NTF2-like_dom_sf"/>
</dbReference>
<name>A0ABS7BZD7_9BACL</name>
<dbReference type="Gene3D" id="3.10.450.50">
    <property type="match status" value="1"/>
</dbReference>
<evidence type="ECO:0000313" key="1">
    <source>
        <dbReference type="EMBL" id="MBW7453935.1"/>
    </source>
</evidence>
<dbReference type="EMBL" id="JAHZIK010000134">
    <property type="protein sequence ID" value="MBW7453935.1"/>
    <property type="molecule type" value="Genomic_DNA"/>
</dbReference>
<reference evidence="1 2" key="1">
    <citation type="submission" date="2021-07" db="EMBL/GenBank/DDBJ databases">
        <title>Paenibacillus radiodurans sp. nov., isolated from the southeastern edge of Tengger Desert.</title>
        <authorList>
            <person name="Zhang G."/>
        </authorList>
    </citation>
    <scope>NUCLEOTIDE SEQUENCE [LARGE SCALE GENOMIC DNA]</scope>
    <source>
        <strain evidence="1 2">CCM 7311</strain>
    </source>
</reference>
<comment type="caution">
    <text evidence="1">The sequence shown here is derived from an EMBL/GenBank/DDBJ whole genome shotgun (WGS) entry which is preliminary data.</text>
</comment>
<organism evidence="1 2">
    <name type="scientific">Paenibacillus sepulcri</name>
    <dbReference type="NCBI Taxonomy" id="359917"/>
    <lineage>
        <taxon>Bacteria</taxon>
        <taxon>Bacillati</taxon>
        <taxon>Bacillota</taxon>
        <taxon>Bacilli</taxon>
        <taxon>Bacillales</taxon>
        <taxon>Paenibacillaceae</taxon>
        <taxon>Paenibacillus</taxon>
    </lineage>
</organism>